<dbReference type="Gene3D" id="3.30.1060.10">
    <property type="entry name" value="Peptide methionine sulphoxide reductase MsrA"/>
    <property type="match status" value="1"/>
</dbReference>
<protein>
    <recommendedName>
        <fullName evidence="1">peptide-methionine (S)-S-oxide reductase</fullName>
        <ecNumber evidence="1">1.8.4.11</ecNumber>
    </recommendedName>
</protein>
<evidence type="ECO:0000256" key="3">
    <source>
        <dbReference type="ARBA" id="ARBA00047806"/>
    </source>
</evidence>
<dbReference type="InterPro" id="IPR002569">
    <property type="entry name" value="Met_Sox_Rdtase_MsrA_dom"/>
</dbReference>
<evidence type="ECO:0000259" key="5">
    <source>
        <dbReference type="Pfam" id="PF01625"/>
    </source>
</evidence>
<comment type="catalytic activity">
    <reaction evidence="4">
        <text>[thioredoxin]-disulfide + L-methionine + H2O = L-methionine (S)-S-oxide + [thioredoxin]-dithiol</text>
        <dbReference type="Rhea" id="RHEA:19993"/>
        <dbReference type="Rhea" id="RHEA-COMP:10698"/>
        <dbReference type="Rhea" id="RHEA-COMP:10700"/>
        <dbReference type="ChEBI" id="CHEBI:15377"/>
        <dbReference type="ChEBI" id="CHEBI:29950"/>
        <dbReference type="ChEBI" id="CHEBI:50058"/>
        <dbReference type="ChEBI" id="CHEBI:57844"/>
        <dbReference type="ChEBI" id="CHEBI:58772"/>
        <dbReference type="EC" id="1.8.4.11"/>
    </reaction>
</comment>
<dbReference type="Pfam" id="PF01625">
    <property type="entry name" value="PMSR"/>
    <property type="match status" value="1"/>
</dbReference>
<sequence length="163" mass="18933">MSQFIKIAFGGGCHWCTEAVFQALKGVDKVEQGFVASKGTNDYFSEAVIVHFSPHIISIEQLIEVHLTTHKSESKHSMRHKYRSAIYTFDSLQEKEAKRCLSNFKKQNPKIITEVLPFSSFRPSREEIQNYYLKNPQKPFCQRYISPKLENLERGFKNLLSKK</sequence>
<dbReference type="Proteomes" id="UP000249542">
    <property type="component" value="Unassembled WGS sequence"/>
</dbReference>
<dbReference type="AlphaFoldDB" id="A0A2W7IV59"/>
<evidence type="ECO:0000256" key="2">
    <source>
        <dbReference type="ARBA" id="ARBA00023002"/>
    </source>
</evidence>
<dbReference type="InterPro" id="IPR036509">
    <property type="entry name" value="Met_Sox_Rdtase_MsrA_sf"/>
</dbReference>
<comment type="caution">
    <text evidence="6">The sequence shown here is derived from an EMBL/GenBank/DDBJ whole genome shotgun (WGS) entry which is preliminary data.</text>
</comment>
<comment type="catalytic activity">
    <reaction evidence="3">
        <text>L-methionyl-[protein] + [thioredoxin]-disulfide + H2O = L-methionyl-(S)-S-oxide-[protein] + [thioredoxin]-dithiol</text>
        <dbReference type="Rhea" id="RHEA:14217"/>
        <dbReference type="Rhea" id="RHEA-COMP:10698"/>
        <dbReference type="Rhea" id="RHEA-COMP:10700"/>
        <dbReference type="Rhea" id="RHEA-COMP:12313"/>
        <dbReference type="Rhea" id="RHEA-COMP:12315"/>
        <dbReference type="ChEBI" id="CHEBI:15377"/>
        <dbReference type="ChEBI" id="CHEBI:16044"/>
        <dbReference type="ChEBI" id="CHEBI:29950"/>
        <dbReference type="ChEBI" id="CHEBI:44120"/>
        <dbReference type="ChEBI" id="CHEBI:50058"/>
        <dbReference type="EC" id="1.8.4.11"/>
    </reaction>
</comment>
<organism evidence="6 7">
    <name type="scientific">Mesonia algae</name>
    <dbReference type="NCBI Taxonomy" id="213248"/>
    <lineage>
        <taxon>Bacteria</taxon>
        <taxon>Pseudomonadati</taxon>
        <taxon>Bacteroidota</taxon>
        <taxon>Flavobacteriia</taxon>
        <taxon>Flavobacteriales</taxon>
        <taxon>Flavobacteriaceae</taxon>
        <taxon>Mesonia</taxon>
    </lineage>
</organism>
<feature type="domain" description="Peptide methionine sulphoxide reductase MsrA" evidence="5">
    <location>
        <begin position="6"/>
        <end position="141"/>
    </location>
</feature>
<dbReference type="PANTHER" id="PTHR43774">
    <property type="entry name" value="PEPTIDE METHIONINE SULFOXIDE REDUCTASE"/>
    <property type="match status" value="1"/>
</dbReference>
<dbReference type="SUPFAM" id="SSF55068">
    <property type="entry name" value="Peptide methionine sulfoxide reductase"/>
    <property type="match status" value="1"/>
</dbReference>
<evidence type="ECO:0000313" key="7">
    <source>
        <dbReference type="Proteomes" id="UP000249542"/>
    </source>
</evidence>
<evidence type="ECO:0000256" key="4">
    <source>
        <dbReference type="ARBA" id="ARBA00048782"/>
    </source>
</evidence>
<keyword evidence="7" id="KW-1185">Reference proteome</keyword>
<name>A0A2W7IV59_9FLAO</name>
<dbReference type="PANTHER" id="PTHR43774:SF1">
    <property type="entry name" value="PEPTIDE METHIONINE SULFOXIDE REDUCTASE MSRA 2"/>
    <property type="match status" value="1"/>
</dbReference>
<evidence type="ECO:0000313" key="6">
    <source>
        <dbReference type="EMBL" id="PZW42573.1"/>
    </source>
</evidence>
<accession>A0A2W7IV59</accession>
<dbReference type="RefSeq" id="WP_111540225.1">
    <property type="nucleotide sequence ID" value="NZ_QKYV01000002.1"/>
</dbReference>
<dbReference type="GO" id="GO:0008113">
    <property type="term" value="F:peptide-methionine (S)-S-oxide reductase activity"/>
    <property type="evidence" value="ECO:0007669"/>
    <property type="project" value="UniProtKB-EC"/>
</dbReference>
<evidence type="ECO:0000256" key="1">
    <source>
        <dbReference type="ARBA" id="ARBA00012502"/>
    </source>
</evidence>
<dbReference type="EMBL" id="QKYV01000002">
    <property type="protein sequence ID" value="PZW42573.1"/>
    <property type="molecule type" value="Genomic_DNA"/>
</dbReference>
<proteinExistence type="predicted"/>
<keyword evidence="2" id="KW-0560">Oxidoreductase</keyword>
<reference evidence="6 7" key="1">
    <citation type="submission" date="2018-06" db="EMBL/GenBank/DDBJ databases">
        <title>Genomic Encyclopedia of Archaeal and Bacterial Type Strains, Phase II (KMG-II): from individual species to whole genera.</title>
        <authorList>
            <person name="Goeker M."/>
        </authorList>
    </citation>
    <scope>NUCLEOTIDE SEQUENCE [LARGE SCALE GENOMIC DNA]</scope>
    <source>
        <strain evidence="6 7">DSM 15361</strain>
    </source>
</reference>
<gene>
    <name evidence="6" type="ORF">LX95_00887</name>
</gene>
<dbReference type="EC" id="1.8.4.11" evidence="1"/>